<comment type="caution">
    <text evidence="1">The sequence shown here is derived from an EMBL/GenBank/DDBJ whole genome shotgun (WGS) entry which is preliminary data.</text>
</comment>
<proteinExistence type="predicted"/>
<dbReference type="Proteomes" id="UP000177564">
    <property type="component" value="Unassembled WGS sequence"/>
</dbReference>
<dbReference type="STRING" id="1797240.A3D68_00375"/>
<gene>
    <name evidence="1" type="ORF">A3D68_00375</name>
</gene>
<protein>
    <submittedName>
        <fullName evidence="1">Uncharacterized protein</fullName>
    </submittedName>
</protein>
<reference evidence="1 2" key="1">
    <citation type="journal article" date="2016" name="Nat. Commun.">
        <title>Thousands of microbial genomes shed light on interconnected biogeochemical processes in an aquifer system.</title>
        <authorList>
            <person name="Anantharaman K."/>
            <person name="Brown C.T."/>
            <person name="Hug L.A."/>
            <person name="Sharon I."/>
            <person name="Castelle C.J."/>
            <person name="Probst A.J."/>
            <person name="Thomas B.C."/>
            <person name="Singh A."/>
            <person name="Wilkins M.J."/>
            <person name="Karaoz U."/>
            <person name="Brodie E.L."/>
            <person name="Williams K.H."/>
            <person name="Hubbard S.S."/>
            <person name="Banfield J.F."/>
        </authorList>
    </citation>
    <scope>NUCLEOTIDE SEQUENCE [LARGE SCALE GENOMIC DNA]</scope>
</reference>
<evidence type="ECO:0000313" key="1">
    <source>
        <dbReference type="EMBL" id="OGC83624.1"/>
    </source>
</evidence>
<dbReference type="AlphaFoldDB" id="A0A1F4XPW0"/>
<accession>A0A1F4XPW0</accession>
<evidence type="ECO:0000313" key="2">
    <source>
        <dbReference type="Proteomes" id="UP000177564"/>
    </source>
</evidence>
<dbReference type="EMBL" id="MEWU01000014">
    <property type="protein sequence ID" value="OGC83624.1"/>
    <property type="molecule type" value="Genomic_DNA"/>
</dbReference>
<sequence length="298" mass="31357">MSIREYLPSAQFAFILGAVALSAGLVFAADYITGRDAREVPGGVAVSTGSQTQDNWLQTLHDIQAQSGTSLPPSPNPEIVSNLLGAAQSENLTNTIGRSIFIKLSDAKAQGLGDDIPTQDALIADALSQVSQNRGAGVYTAADINTITTTPDTQHTYGNAVIAVVQSRPKASYVDTLVAVGRATDNNDPAYLAPLAAIGAEYQAIADELAGLSVPQTLAPLHLQVVNNFARMAETYPDMAMVVEDPLLGLSGIQLYQSLVQETERVLTNIAQQLAKNAILFDKSEPGAAWSALLALPQ</sequence>
<organism evidence="1 2">
    <name type="scientific">Candidatus Adlerbacteria bacterium RIFCSPHIGHO2_02_FULL_52_17</name>
    <dbReference type="NCBI Taxonomy" id="1797240"/>
    <lineage>
        <taxon>Bacteria</taxon>
        <taxon>Candidatus Adleribacteriota</taxon>
    </lineage>
</organism>
<name>A0A1F4XPW0_9BACT</name>